<keyword evidence="3" id="KW-1185">Reference proteome</keyword>
<accession>A0A8C4NAD7</accession>
<evidence type="ECO:0000313" key="3">
    <source>
        <dbReference type="Proteomes" id="UP000694388"/>
    </source>
</evidence>
<keyword evidence="1" id="KW-0812">Transmembrane</keyword>
<feature type="transmembrane region" description="Helical" evidence="1">
    <location>
        <begin position="221"/>
        <end position="242"/>
    </location>
</feature>
<name>A0A8C4NAD7_EPTBU</name>
<reference evidence="2" key="2">
    <citation type="submission" date="2025-09" db="UniProtKB">
        <authorList>
            <consortium name="Ensembl"/>
        </authorList>
    </citation>
    <scope>IDENTIFICATION</scope>
</reference>
<evidence type="ECO:0008006" key="4">
    <source>
        <dbReference type="Google" id="ProtNLM"/>
    </source>
</evidence>
<evidence type="ECO:0000313" key="2">
    <source>
        <dbReference type="Ensembl" id="ENSEBUP00000003166.1"/>
    </source>
</evidence>
<keyword evidence="1" id="KW-0472">Membrane</keyword>
<organism evidence="2 3">
    <name type="scientific">Eptatretus burgeri</name>
    <name type="common">Inshore hagfish</name>
    <dbReference type="NCBI Taxonomy" id="7764"/>
    <lineage>
        <taxon>Eukaryota</taxon>
        <taxon>Metazoa</taxon>
        <taxon>Chordata</taxon>
        <taxon>Craniata</taxon>
        <taxon>Vertebrata</taxon>
        <taxon>Cyclostomata</taxon>
        <taxon>Myxini</taxon>
        <taxon>Myxiniformes</taxon>
        <taxon>Myxinidae</taxon>
        <taxon>Eptatretinae</taxon>
        <taxon>Eptatretus</taxon>
    </lineage>
</organism>
<proteinExistence type="predicted"/>
<sequence>MFLNEPIYFNSFFDGVCSDRSFMQKFIDVGVTRVKHLRNPLVHRWKPAADIAVATSVRSIRVIGRIFSVILRTFKQTGLKWDPDIEDALNLSQCPFPNLLILFQSFRFFNQMEKSSVYNPRVLTLFPGKPAEPQAHWRALLQANVSTTIKWQVMYKERIVKRSGDLQWQRVHNILPCNILSHHICPENLELCPFCDTPETIFHIFIECSRLASLFGIMSRVIRGLGLTFTHCVFIFGFNVLYQCRNECLLANILCSEAKLAIYLSRKRKLQNIDVLADGVLTIFKALVTSRVLFELEIQDPVLFKNRWCAKQS</sequence>
<dbReference type="Proteomes" id="UP000694388">
    <property type="component" value="Unplaced"/>
</dbReference>
<protein>
    <recommendedName>
        <fullName evidence="4">Reverse transcriptase zinc-binding domain-containing protein</fullName>
    </recommendedName>
</protein>
<keyword evidence="1" id="KW-1133">Transmembrane helix</keyword>
<dbReference type="Ensembl" id="ENSEBUT00000003530.1">
    <property type="protein sequence ID" value="ENSEBUP00000003166.1"/>
    <property type="gene ID" value="ENSEBUG00000002334.1"/>
</dbReference>
<evidence type="ECO:0000256" key="1">
    <source>
        <dbReference type="SAM" id="Phobius"/>
    </source>
</evidence>
<dbReference type="GeneTree" id="ENSGT01120000273953"/>
<dbReference type="AlphaFoldDB" id="A0A8C4NAD7"/>
<reference evidence="2" key="1">
    <citation type="submission" date="2025-08" db="UniProtKB">
        <authorList>
            <consortium name="Ensembl"/>
        </authorList>
    </citation>
    <scope>IDENTIFICATION</scope>
</reference>